<name>A0A4P7XI69_9ALTE</name>
<dbReference type="InterPro" id="IPR050327">
    <property type="entry name" value="Proton-linked_MCT"/>
</dbReference>
<evidence type="ECO:0000259" key="5">
    <source>
        <dbReference type="PROSITE" id="PS50850"/>
    </source>
</evidence>
<keyword evidence="1 4" id="KW-0812">Transmembrane</keyword>
<feature type="transmembrane region" description="Helical" evidence="4">
    <location>
        <begin position="215"/>
        <end position="238"/>
    </location>
</feature>
<organism evidence="6 7">
    <name type="scientific">Hydrocarboniclastica marina</name>
    <dbReference type="NCBI Taxonomy" id="2259620"/>
    <lineage>
        <taxon>Bacteria</taxon>
        <taxon>Pseudomonadati</taxon>
        <taxon>Pseudomonadota</taxon>
        <taxon>Gammaproteobacteria</taxon>
        <taxon>Alteromonadales</taxon>
        <taxon>Alteromonadaceae</taxon>
        <taxon>Hydrocarboniclastica</taxon>
    </lineage>
</organism>
<dbReference type="OrthoDB" id="1404228at2"/>
<dbReference type="PROSITE" id="PS50850">
    <property type="entry name" value="MFS"/>
    <property type="match status" value="1"/>
</dbReference>
<feature type="transmembrane region" description="Helical" evidence="4">
    <location>
        <begin position="367"/>
        <end position="388"/>
    </location>
</feature>
<sequence length="402" mass="42369">MRENPRLALFAFLATATSGFGQTFFFSVFGSGIRDTFGLANSSYGLAYGLATLLSAALILKLGTLADRWALGQVTVLAVVILACGCFMIGWAPHWSLLIPGFLLARLGGQAMLSHLGITVAGRYFERSRGRIMALTAAGFPVAEAILPASAGLMLVWGGWRLPWFVAVGVLLLFCLPTLLFLARHAAHPSQLAESSSGNTGAGLTRAEVLRDRGFYFLLPAVLAVPFTVTAILFHQTAIAELRDWPTERVATAFTGFAAGHLLSLSFAGVLVDRLGAQRSLTLGLLPILCGLLILAFTDALWTPYLYLAVTGVSLGCVGAAGGAIWPERYGVRHLGAIRSVAQATMVFSTALSPILIGFFLDLGLNTTAVSLLLASAVAGSLVLGHLAPAISPVSESLEHEQ</sequence>
<dbReference type="Pfam" id="PF07690">
    <property type="entry name" value="MFS_1"/>
    <property type="match status" value="1"/>
</dbReference>
<accession>A0A4P7XI69</accession>
<evidence type="ECO:0000256" key="1">
    <source>
        <dbReference type="ARBA" id="ARBA00022692"/>
    </source>
</evidence>
<evidence type="ECO:0000313" key="7">
    <source>
        <dbReference type="Proteomes" id="UP000298049"/>
    </source>
</evidence>
<dbReference type="SUPFAM" id="SSF103473">
    <property type="entry name" value="MFS general substrate transporter"/>
    <property type="match status" value="1"/>
</dbReference>
<feature type="transmembrane region" description="Helical" evidence="4">
    <location>
        <begin position="97"/>
        <end position="120"/>
    </location>
</feature>
<evidence type="ECO:0000256" key="2">
    <source>
        <dbReference type="ARBA" id="ARBA00022989"/>
    </source>
</evidence>
<dbReference type="KEGG" id="hmi:soil367_08575"/>
<evidence type="ECO:0000256" key="3">
    <source>
        <dbReference type="ARBA" id="ARBA00023136"/>
    </source>
</evidence>
<feature type="transmembrane region" description="Helical" evidence="4">
    <location>
        <begin position="45"/>
        <end position="63"/>
    </location>
</feature>
<keyword evidence="2 4" id="KW-1133">Transmembrane helix</keyword>
<gene>
    <name evidence="6" type="ORF">soil367_08575</name>
</gene>
<feature type="transmembrane region" description="Helical" evidence="4">
    <location>
        <begin position="338"/>
        <end position="361"/>
    </location>
</feature>
<feature type="transmembrane region" description="Helical" evidence="4">
    <location>
        <begin position="132"/>
        <end position="156"/>
    </location>
</feature>
<dbReference type="InterPro" id="IPR011701">
    <property type="entry name" value="MFS"/>
</dbReference>
<dbReference type="InterPro" id="IPR036259">
    <property type="entry name" value="MFS_trans_sf"/>
</dbReference>
<evidence type="ECO:0000256" key="4">
    <source>
        <dbReference type="SAM" id="Phobius"/>
    </source>
</evidence>
<keyword evidence="7" id="KW-1185">Reference proteome</keyword>
<dbReference type="Proteomes" id="UP000298049">
    <property type="component" value="Chromosome"/>
</dbReference>
<dbReference type="PANTHER" id="PTHR11360">
    <property type="entry name" value="MONOCARBOXYLATE TRANSPORTER"/>
    <property type="match status" value="1"/>
</dbReference>
<dbReference type="AlphaFoldDB" id="A0A4P7XI69"/>
<dbReference type="GO" id="GO:0022857">
    <property type="term" value="F:transmembrane transporter activity"/>
    <property type="evidence" value="ECO:0007669"/>
    <property type="project" value="InterPro"/>
</dbReference>
<dbReference type="PANTHER" id="PTHR11360:SF308">
    <property type="entry name" value="BLL3089 PROTEIN"/>
    <property type="match status" value="1"/>
</dbReference>
<feature type="transmembrane region" description="Helical" evidence="4">
    <location>
        <begin position="281"/>
        <end position="298"/>
    </location>
</feature>
<evidence type="ECO:0000313" key="6">
    <source>
        <dbReference type="EMBL" id="QCF25972.1"/>
    </source>
</evidence>
<proteinExistence type="predicted"/>
<dbReference type="EMBL" id="CP031093">
    <property type="protein sequence ID" value="QCF25972.1"/>
    <property type="molecule type" value="Genomic_DNA"/>
</dbReference>
<feature type="transmembrane region" description="Helical" evidence="4">
    <location>
        <begin position="304"/>
        <end position="326"/>
    </location>
</feature>
<reference evidence="6 7" key="1">
    <citation type="submission" date="2018-07" db="EMBL/GenBank/DDBJ databases">
        <title>Marsedoiliclastica nanhaica gen. nov. sp. nov., a novel marine hydrocarbonoclastic bacterium isolated from an in-situ enriched hydrocarbon-degrading consortium in deep-sea sediment.</title>
        <authorList>
            <person name="Dong C."/>
            <person name="Ma T."/>
            <person name="Liu R."/>
            <person name="Shao Z."/>
        </authorList>
    </citation>
    <scope>NUCLEOTIDE SEQUENCE [LARGE SCALE GENOMIC DNA]</scope>
    <source>
        <strain evidence="7">soil36-7</strain>
    </source>
</reference>
<dbReference type="InterPro" id="IPR020846">
    <property type="entry name" value="MFS_dom"/>
</dbReference>
<dbReference type="Gene3D" id="1.20.1250.20">
    <property type="entry name" value="MFS general substrate transporter like domains"/>
    <property type="match status" value="1"/>
</dbReference>
<feature type="transmembrane region" description="Helical" evidence="4">
    <location>
        <begin position="70"/>
        <end position="91"/>
    </location>
</feature>
<feature type="transmembrane region" description="Helical" evidence="4">
    <location>
        <begin position="162"/>
        <end position="183"/>
    </location>
</feature>
<feature type="domain" description="Major facilitator superfamily (MFS) profile" evidence="5">
    <location>
        <begin position="7"/>
        <end position="392"/>
    </location>
</feature>
<keyword evidence="3 4" id="KW-0472">Membrane</keyword>
<protein>
    <submittedName>
        <fullName evidence="6">MFS transporter</fullName>
    </submittedName>
</protein>